<evidence type="ECO:0000313" key="1">
    <source>
        <dbReference type="EMBL" id="KAJ9053001.1"/>
    </source>
</evidence>
<protein>
    <submittedName>
        <fullName evidence="1">Uncharacterized protein</fullName>
    </submittedName>
</protein>
<gene>
    <name evidence="1" type="ORF">DSO57_1028504</name>
</gene>
<dbReference type="EMBL" id="QTSX02006571">
    <property type="protein sequence ID" value="KAJ9053001.1"/>
    <property type="molecule type" value="Genomic_DNA"/>
</dbReference>
<sequence length="525" mass="59342">MAFGMVSSLNVGFRNALYSKKLDPLKFLSSWSSRKYNYLLNLYRFYVLPLGSMMFLIRSLLKGKANPLSVILGIVSGVGFNYFLQEIIVQQLKFPKVSQLSILKSSSPAEEFGRILPYLKLYLASAATFLVATSSFSNPEYITPIVPLPDDEGYPRLHPDFIAAFLFIMFLACSRTFYYLLFQTNFALKELDEVTELTISISRALLHSFLMTGFSLVISILLSSFGYDILYGIWLCFQHILYTRAFALTNHFLGHLALSGVILNLCWIVVDELVLLSLVEHLDQKVVLDAGVNTLVSGLSNTDEKDYYVKVFCATELLHHIKTNSAFRRAIYGQSPSYDQVPLQSSWPFVSQSLTSILDSLTLDIKNLAATSSPKSNQSTDKAGSSFFSASALLDLARQFILKKLPLFWPHAHEQRLNLAQFWAHISLVLGTVISNASFEDSLGVVQWDIQQILKVQLELFDVLSRYLLTLRQLPGDADYEDVHYLLNALNKSCRMIVDVYQNNPENVFYVASDQIQRVNSLTYL</sequence>
<organism evidence="1 2">
    <name type="scientific">Entomophthora muscae</name>
    <dbReference type="NCBI Taxonomy" id="34485"/>
    <lineage>
        <taxon>Eukaryota</taxon>
        <taxon>Fungi</taxon>
        <taxon>Fungi incertae sedis</taxon>
        <taxon>Zoopagomycota</taxon>
        <taxon>Entomophthoromycotina</taxon>
        <taxon>Entomophthoromycetes</taxon>
        <taxon>Entomophthorales</taxon>
        <taxon>Entomophthoraceae</taxon>
        <taxon>Entomophthora</taxon>
    </lineage>
</organism>
<accession>A0ACC2RSJ4</accession>
<name>A0ACC2RSJ4_9FUNG</name>
<reference evidence="1" key="1">
    <citation type="submission" date="2022-04" db="EMBL/GenBank/DDBJ databases">
        <title>Genome of the entomopathogenic fungus Entomophthora muscae.</title>
        <authorList>
            <person name="Elya C."/>
            <person name="Lovett B.R."/>
            <person name="Lee E."/>
            <person name="Macias A.M."/>
            <person name="Hajek A.E."/>
            <person name="De Bivort B.L."/>
            <person name="Kasson M.T."/>
            <person name="De Fine Licht H.H."/>
            <person name="Stajich J.E."/>
        </authorList>
    </citation>
    <scope>NUCLEOTIDE SEQUENCE</scope>
    <source>
        <strain evidence="1">Berkeley</strain>
    </source>
</reference>
<dbReference type="Proteomes" id="UP001165960">
    <property type="component" value="Unassembled WGS sequence"/>
</dbReference>
<keyword evidence="2" id="KW-1185">Reference proteome</keyword>
<comment type="caution">
    <text evidence="1">The sequence shown here is derived from an EMBL/GenBank/DDBJ whole genome shotgun (WGS) entry which is preliminary data.</text>
</comment>
<proteinExistence type="predicted"/>
<evidence type="ECO:0000313" key="2">
    <source>
        <dbReference type="Proteomes" id="UP001165960"/>
    </source>
</evidence>